<evidence type="ECO:0000256" key="3">
    <source>
        <dbReference type="ARBA" id="ARBA00022475"/>
    </source>
</evidence>
<evidence type="ECO:0000313" key="12">
    <source>
        <dbReference type="Proteomes" id="UP000075320"/>
    </source>
</evidence>
<protein>
    <submittedName>
        <fullName evidence="11">ABC transporter permease</fullName>
    </submittedName>
</protein>
<dbReference type="GO" id="GO:0005304">
    <property type="term" value="F:L-valine transmembrane transporter activity"/>
    <property type="evidence" value="ECO:0007669"/>
    <property type="project" value="TreeGrafter"/>
</dbReference>
<dbReference type="Gene3D" id="1.10.3470.10">
    <property type="entry name" value="ABC transporter involved in vitamin B12 uptake, BtuC"/>
    <property type="match status" value="1"/>
</dbReference>
<keyword evidence="5 10" id="KW-0812">Transmembrane</keyword>
<dbReference type="GO" id="GO:0015808">
    <property type="term" value="P:L-alanine transport"/>
    <property type="evidence" value="ECO:0007669"/>
    <property type="project" value="TreeGrafter"/>
</dbReference>
<keyword evidence="3" id="KW-1003">Cell membrane</keyword>
<evidence type="ECO:0000256" key="5">
    <source>
        <dbReference type="ARBA" id="ARBA00022692"/>
    </source>
</evidence>
<evidence type="ECO:0000256" key="4">
    <source>
        <dbReference type="ARBA" id="ARBA00022519"/>
    </source>
</evidence>
<dbReference type="CDD" id="cd06582">
    <property type="entry name" value="TM_PBP1_LivH_like"/>
    <property type="match status" value="1"/>
</dbReference>
<feature type="transmembrane region" description="Helical" evidence="10">
    <location>
        <begin position="196"/>
        <end position="215"/>
    </location>
</feature>
<dbReference type="AlphaFoldDB" id="A0A150WPA0"/>
<keyword evidence="7 10" id="KW-1133">Transmembrane helix</keyword>
<feature type="transmembrane region" description="Helical" evidence="10">
    <location>
        <begin position="275"/>
        <end position="297"/>
    </location>
</feature>
<proteinExistence type="inferred from homology"/>
<dbReference type="PANTHER" id="PTHR11795">
    <property type="entry name" value="BRANCHED-CHAIN AMINO ACID TRANSPORT SYSTEM PERMEASE PROTEIN LIVH"/>
    <property type="match status" value="1"/>
</dbReference>
<keyword evidence="12" id="KW-1185">Reference proteome</keyword>
<feature type="transmembrane region" description="Helical" evidence="10">
    <location>
        <begin position="12"/>
        <end position="32"/>
    </location>
</feature>
<evidence type="ECO:0000256" key="9">
    <source>
        <dbReference type="ARBA" id="ARBA00037998"/>
    </source>
</evidence>
<comment type="caution">
    <text evidence="11">The sequence shown here is derived from an EMBL/GenBank/DDBJ whole genome shotgun (WGS) entry which is preliminary data.</text>
</comment>
<feature type="transmembrane region" description="Helical" evidence="10">
    <location>
        <begin position="102"/>
        <end position="121"/>
    </location>
</feature>
<dbReference type="Pfam" id="PF02653">
    <property type="entry name" value="BPD_transp_2"/>
    <property type="match status" value="1"/>
</dbReference>
<dbReference type="InterPro" id="IPR052157">
    <property type="entry name" value="BCAA_transport_permease"/>
</dbReference>
<dbReference type="GO" id="GO:0015192">
    <property type="term" value="F:L-phenylalanine transmembrane transporter activity"/>
    <property type="evidence" value="ECO:0007669"/>
    <property type="project" value="TreeGrafter"/>
</dbReference>
<evidence type="ECO:0000256" key="10">
    <source>
        <dbReference type="SAM" id="Phobius"/>
    </source>
</evidence>
<comment type="similarity">
    <text evidence="9">Belongs to the binding-protein-dependent transport system permease family. LivHM subfamily.</text>
</comment>
<organism evidence="11 12">
    <name type="scientific">Bdellovibrio bacteriovorus</name>
    <dbReference type="NCBI Taxonomy" id="959"/>
    <lineage>
        <taxon>Bacteria</taxon>
        <taxon>Pseudomonadati</taxon>
        <taxon>Bdellovibrionota</taxon>
        <taxon>Bdellovibrionia</taxon>
        <taxon>Bdellovibrionales</taxon>
        <taxon>Pseudobdellovibrionaceae</taxon>
        <taxon>Bdellovibrio</taxon>
    </lineage>
</organism>
<accession>A0A150WPA0</accession>
<keyword evidence="4" id="KW-0997">Cell inner membrane</keyword>
<sequence length="300" mass="32206">MQDFIQHIINGISLGSIYALIALGYTMVYGILKMINFAHADVYMIGAFVAYYAARLMGLETSPGVFTLILLLVVAMFFCSLLGLTIERFAYRPLRKAPKLNILITAIGVSLFLQYSAQVVFGADPKVFPEVMNDFVLFSIGAIEIKSFDVTVLIVSVLAMLALQFLIFKTKLGKAMRAVSANSSVASLMGVNPDKIIAFTFVVGSCLAAIGSILVGMKYPKIDPLMGMMIGMKAFVAAVLGGIGNVGGAVLGALIMGLSEEMVVAYISSTYRDAFAFGILIVILIFRPAGILGKYTVEKV</sequence>
<feature type="transmembrane region" description="Helical" evidence="10">
    <location>
        <begin position="150"/>
        <end position="168"/>
    </location>
</feature>
<dbReference type="InterPro" id="IPR001851">
    <property type="entry name" value="ABC_transp_permease"/>
</dbReference>
<comment type="subcellular location">
    <subcellularLocation>
        <location evidence="1">Cell membrane</location>
        <topology evidence="1">Multi-pass membrane protein</topology>
    </subcellularLocation>
</comment>
<dbReference type="PANTHER" id="PTHR11795:SF371">
    <property type="entry name" value="HIGH-AFFINITY BRANCHED-CHAIN AMINO ACID TRANSPORT SYSTEM PERMEASE PROTEIN LIVH"/>
    <property type="match status" value="1"/>
</dbReference>
<feature type="transmembrane region" description="Helical" evidence="10">
    <location>
        <begin position="37"/>
        <end position="54"/>
    </location>
</feature>
<evidence type="ECO:0000256" key="7">
    <source>
        <dbReference type="ARBA" id="ARBA00022989"/>
    </source>
</evidence>
<reference evidence="11 12" key="1">
    <citation type="submission" date="2016-03" db="EMBL/GenBank/DDBJ databases">
        <authorList>
            <person name="Ploux O."/>
        </authorList>
    </citation>
    <scope>NUCLEOTIDE SEQUENCE [LARGE SCALE GENOMIC DNA]</scope>
    <source>
        <strain evidence="11 12">R0</strain>
    </source>
</reference>
<evidence type="ECO:0000256" key="2">
    <source>
        <dbReference type="ARBA" id="ARBA00022448"/>
    </source>
</evidence>
<evidence type="ECO:0000256" key="6">
    <source>
        <dbReference type="ARBA" id="ARBA00022970"/>
    </source>
</evidence>
<dbReference type="GO" id="GO:0015190">
    <property type="term" value="F:L-leucine transmembrane transporter activity"/>
    <property type="evidence" value="ECO:0007669"/>
    <property type="project" value="TreeGrafter"/>
</dbReference>
<dbReference type="GO" id="GO:0015188">
    <property type="term" value="F:L-isoleucine transmembrane transporter activity"/>
    <property type="evidence" value="ECO:0007669"/>
    <property type="project" value="TreeGrafter"/>
</dbReference>
<dbReference type="GO" id="GO:1903806">
    <property type="term" value="P:L-isoleucine import across plasma membrane"/>
    <property type="evidence" value="ECO:0007669"/>
    <property type="project" value="TreeGrafter"/>
</dbReference>
<dbReference type="InterPro" id="IPR037294">
    <property type="entry name" value="ABC_BtuC-like"/>
</dbReference>
<dbReference type="EMBL" id="LUKE01000001">
    <property type="protein sequence ID" value="KYG66186.1"/>
    <property type="molecule type" value="Genomic_DNA"/>
</dbReference>
<keyword evidence="2" id="KW-0813">Transport</keyword>
<keyword evidence="6" id="KW-0029">Amino-acid transport</keyword>
<dbReference type="OrthoDB" id="5290970at2"/>
<dbReference type="GO" id="GO:0005886">
    <property type="term" value="C:plasma membrane"/>
    <property type="evidence" value="ECO:0007669"/>
    <property type="project" value="UniProtKB-SubCell"/>
</dbReference>
<evidence type="ECO:0000256" key="8">
    <source>
        <dbReference type="ARBA" id="ARBA00023136"/>
    </source>
</evidence>
<dbReference type="Proteomes" id="UP000075320">
    <property type="component" value="Unassembled WGS sequence"/>
</dbReference>
<name>A0A150WPA0_BDEBC</name>
<feature type="transmembrane region" description="Helical" evidence="10">
    <location>
        <begin position="66"/>
        <end position="90"/>
    </location>
</feature>
<dbReference type="GO" id="GO:0042941">
    <property type="term" value="P:D-alanine transmembrane transport"/>
    <property type="evidence" value="ECO:0007669"/>
    <property type="project" value="TreeGrafter"/>
</dbReference>
<gene>
    <name evidence="11" type="ORF">AZI86_03760</name>
</gene>
<evidence type="ECO:0000313" key="11">
    <source>
        <dbReference type="EMBL" id="KYG66186.1"/>
    </source>
</evidence>
<evidence type="ECO:0000256" key="1">
    <source>
        <dbReference type="ARBA" id="ARBA00004651"/>
    </source>
</evidence>
<feature type="transmembrane region" description="Helical" evidence="10">
    <location>
        <begin position="235"/>
        <end position="255"/>
    </location>
</feature>
<dbReference type="RefSeq" id="WP_061833752.1">
    <property type="nucleotide sequence ID" value="NZ_LUKE01000001.1"/>
</dbReference>
<keyword evidence="8 10" id="KW-0472">Membrane</keyword>